<name>C5LIS8_PERM5</name>
<dbReference type="OrthoDB" id="426663at2759"/>
<dbReference type="Proteomes" id="UP000007800">
    <property type="component" value="Unassembled WGS sequence"/>
</dbReference>
<reference evidence="3 4" key="1">
    <citation type="submission" date="2008-07" db="EMBL/GenBank/DDBJ databases">
        <authorList>
            <person name="El-Sayed N."/>
            <person name="Caler E."/>
            <person name="Inman J."/>
            <person name="Amedeo P."/>
            <person name="Hass B."/>
            <person name="Wortman J."/>
        </authorList>
    </citation>
    <scope>NUCLEOTIDE SEQUENCE [LARGE SCALE GENOMIC DNA]</scope>
    <source>
        <strain evidence="4">ATCC 50983 / TXsc</strain>
    </source>
</reference>
<evidence type="ECO:0000256" key="2">
    <source>
        <dbReference type="SAM" id="Phobius"/>
    </source>
</evidence>
<dbReference type="AlphaFoldDB" id="C5LIS8"/>
<protein>
    <submittedName>
        <fullName evidence="3">Uncharacterized protein</fullName>
    </submittedName>
</protein>
<proteinExistence type="predicted"/>
<gene>
    <name evidence="3" type="ORF">Pmar_PMAR014700</name>
</gene>
<evidence type="ECO:0000313" key="4">
    <source>
        <dbReference type="Proteomes" id="UP000007800"/>
    </source>
</evidence>
<feature type="transmembrane region" description="Helical" evidence="2">
    <location>
        <begin position="66"/>
        <end position="84"/>
    </location>
</feature>
<dbReference type="EMBL" id="GG682243">
    <property type="protein sequence ID" value="EER03481.1"/>
    <property type="molecule type" value="Genomic_DNA"/>
</dbReference>
<keyword evidence="4" id="KW-1185">Reference proteome</keyword>
<dbReference type="GeneID" id="9047719"/>
<feature type="transmembrane region" description="Helical" evidence="2">
    <location>
        <begin position="12"/>
        <end position="35"/>
    </location>
</feature>
<keyword evidence="2" id="KW-1133">Transmembrane helix</keyword>
<keyword evidence="2" id="KW-0472">Membrane</keyword>
<dbReference type="RefSeq" id="XP_002771665.1">
    <property type="nucleotide sequence ID" value="XM_002771619.1"/>
</dbReference>
<sequence>MTAIVSISRLLDALVTGAFVVCLSGLSLYVLSLFYKFVVVTERARTGVFGNFLQNSLPFKHNRFEYNLTHIILFGILITLFTLCHHKYLDELEKKESKGGKSKASQKQQQTSSDVEAAVRGLTNDITAKENQDTGDADPLAVEKVVEGARIGDLQDSVPLNRAGLIQALKVVQPILYDSAAASIVGKLCEIDAAIASLETPSPTEGNGRLGRYTPGNGKAAAIITDLVVDNLMKAVTDSAMAVALGYSPVTLYCPNEVAELPRVLLAGRGVDIVTKEVTPDGVQDASVYELPLLAEDALTFLEPSGQKKLMEVLDETLDVIRSVANEESSIIQRTTVKDETRVRHLLLASPEPYDSLVKTSIFDATMKELATTDDEDTKTVLHYVSLEGAPIVDPAKSFSRFTSRSLGWQTITHASYDHLLNWLNDHDYKLLPKEFTDAVDVVNDRFPLDAVQLTSWYINDYLAGGEVVLDANEMMRDITTKPQPRNDMFGGFDNDATDPITDLSEFDDEDSTDEAGVDEEDQADDNKTTVDDVNIKDKIIKEFDSLKDAPAENKA</sequence>
<dbReference type="InParanoid" id="C5LIS8"/>
<organism evidence="4">
    <name type="scientific">Perkinsus marinus (strain ATCC 50983 / TXsc)</name>
    <dbReference type="NCBI Taxonomy" id="423536"/>
    <lineage>
        <taxon>Eukaryota</taxon>
        <taxon>Sar</taxon>
        <taxon>Alveolata</taxon>
        <taxon>Perkinsozoa</taxon>
        <taxon>Perkinsea</taxon>
        <taxon>Perkinsida</taxon>
        <taxon>Perkinsidae</taxon>
        <taxon>Perkinsus</taxon>
    </lineage>
</organism>
<accession>C5LIS8</accession>
<evidence type="ECO:0000256" key="1">
    <source>
        <dbReference type="SAM" id="MobiDB-lite"/>
    </source>
</evidence>
<evidence type="ECO:0000313" key="3">
    <source>
        <dbReference type="EMBL" id="EER03481.1"/>
    </source>
</evidence>
<feature type="region of interest" description="Disordered" evidence="1">
    <location>
        <begin position="482"/>
        <end position="532"/>
    </location>
</feature>
<keyword evidence="2" id="KW-0812">Transmembrane</keyword>
<feature type="compositionally biased region" description="Acidic residues" evidence="1">
    <location>
        <begin position="505"/>
        <end position="524"/>
    </location>
</feature>